<evidence type="ECO:0000313" key="3">
    <source>
        <dbReference type="Proteomes" id="UP000185151"/>
    </source>
</evidence>
<feature type="transmembrane region" description="Helical" evidence="1">
    <location>
        <begin position="79"/>
        <end position="99"/>
    </location>
</feature>
<dbReference type="OrthoDB" id="9009830at2"/>
<keyword evidence="3" id="KW-1185">Reference proteome</keyword>
<evidence type="ECO:0000256" key="1">
    <source>
        <dbReference type="SAM" id="Phobius"/>
    </source>
</evidence>
<keyword evidence="1" id="KW-0812">Transmembrane</keyword>
<proteinExistence type="predicted"/>
<dbReference type="Proteomes" id="UP000185151">
    <property type="component" value="Unassembled WGS sequence"/>
</dbReference>
<reference evidence="2 3" key="1">
    <citation type="submission" date="2016-11" db="EMBL/GenBank/DDBJ databases">
        <authorList>
            <person name="Jaros S."/>
            <person name="Januszkiewicz K."/>
            <person name="Wedrychowicz H."/>
        </authorList>
    </citation>
    <scope>NUCLEOTIDE SEQUENCE [LARGE SCALE GENOMIC DNA]</scope>
    <source>
        <strain evidence="2 3">GAS95</strain>
    </source>
</reference>
<dbReference type="RefSeq" id="WP_074297018.1">
    <property type="nucleotide sequence ID" value="NZ_FSRU01000001.1"/>
</dbReference>
<keyword evidence="1" id="KW-0472">Membrane</keyword>
<gene>
    <name evidence="2" type="ORF">SAMN05444165_0608</name>
</gene>
<protein>
    <submittedName>
        <fullName evidence="2">Uncharacterized protein</fullName>
    </submittedName>
</protein>
<keyword evidence="1" id="KW-1133">Transmembrane helix</keyword>
<name>A0A1N6G7J1_9BURK</name>
<sequence length="100" mass="10912">MDEFLPAYLIREQAAVGALVMFGVLRIMGAAVAVSKGWRIAAVERCFIAIAVLYCFPQLFDLLTQLYRARVAAAEFEGKAIGCAVALFCAPILSHRLGFE</sequence>
<organism evidence="2 3">
    <name type="scientific">Paraburkholderia phenazinium</name>
    <dbReference type="NCBI Taxonomy" id="60549"/>
    <lineage>
        <taxon>Bacteria</taxon>
        <taxon>Pseudomonadati</taxon>
        <taxon>Pseudomonadota</taxon>
        <taxon>Betaproteobacteria</taxon>
        <taxon>Burkholderiales</taxon>
        <taxon>Burkholderiaceae</taxon>
        <taxon>Paraburkholderia</taxon>
    </lineage>
</organism>
<feature type="transmembrane region" description="Helical" evidence="1">
    <location>
        <begin position="46"/>
        <end position="67"/>
    </location>
</feature>
<evidence type="ECO:0000313" key="2">
    <source>
        <dbReference type="EMBL" id="SIO03483.1"/>
    </source>
</evidence>
<dbReference type="EMBL" id="FSRU01000001">
    <property type="protein sequence ID" value="SIO03483.1"/>
    <property type="molecule type" value="Genomic_DNA"/>
</dbReference>
<dbReference type="AlphaFoldDB" id="A0A1N6G7J1"/>
<accession>A0A1N6G7J1</accession>
<feature type="transmembrane region" description="Helical" evidence="1">
    <location>
        <begin position="14"/>
        <end position="34"/>
    </location>
</feature>